<evidence type="ECO:0000256" key="4">
    <source>
        <dbReference type="PROSITE-ProRule" id="PRU00335"/>
    </source>
</evidence>
<dbReference type="InterPro" id="IPR050109">
    <property type="entry name" value="HTH-type_TetR-like_transc_reg"/>
</dbReference>
<evidence type="ECO:0000313" key="7">
    <source>
        <dbReference type="Proteomes" id="UP001318300"/>
    </source>
</evidence>
<dbReference type="PRINTS" id="PR00455">
    <property type="entry name" value="HTHTETR"/>
</dbReference>
<dbReference type="Pfam" id="PF17754">
    <property type="entry name" value="TetR_C_14"/>
    <property type="match status" value="1"/>
</dbReference>
<keyword evidence="2 4" id="KW-0238">DNA-binding</keyword>
<dbReference type="PANTHER" id="PTHR30055:SF238">
    <property type="entry name" value="MYCOFACTOCIN BIOSYNTHESIS TRANSCRIPTIONAL REGULATOR MFTR-RELATED"/>
    <property type="match status" value="1"/>
</dbReference>
<keyword evidence="3" id="KW-0804">Transcription</keyword>
<evidence type="ECO:0000256" key="3">
    <source>
        <dbReference type="ARBA" id="ARBA00023163"/>
    </source>
</evidence>
<dbReference type="InterPro" id="IPR009057">
    <property type="entry name" value="Homeodomain-like_sf"/>
</dbReference>
<dbReference type="Gene3D" id="1.10.357.10">
    <property type="entry name" value="Tetracycline Repressor, domain 2"/>
    <property type="match status" value="1"/>
</dbReference>
<evidence type="ECO:0000313" key="6">
    <source>
        <dbReference type="EMBL" id="NII42451.1"/>
    </source>
</evidence>
<dbReference type="PROSITE" id="PS50977">
    <property type="entry name" value="HTH_TETR_2"/>
    <property type="match status" value="1"/>
</dbReference>
<dbReference type="EMBL" id="JAAOYO010000005">
    <property type="protein sequence ID" value="NII42451.1"/>
    <property type="molecule type" value="Genomic_DNA"/>
</dbReference>
<sequence length="191" mass="21188">MARWQPGTRERLQATALQLFLDRGFETTTVADIARAAEVTERTFFRHFADKREVLFAGQDDFLQLFVGPIQDAPADTPPVDLVARALAGVGSYFTEDRREWSRNRQRVIDAEPALGERELAKLSGLGTRLAELLRDRGVPEPAATLVAQSGVTVFHLAFAQWISPDETRTLPVLATERLDALASTMARQPA</sequence>
<dbReference type="InterPro" id="IPR041347">
    <property type="entry name" value="MftR_C"/>
</dbReference>
<evidence type="ECO:0000256" key="2">
    <source>
        <dbReference type="ARBA" id="ARBA00023125"/>
    </source>
</evidence>
<keyword evidence="1" id="KW-0805">Transcription regulation</keyword>
<reference evidence="6 7" key="1">
    <citation type="submission" date="2020-03" db="EMBL/GenBank/DDBJ databases">
        <title>Above-ground endophytic microbial communities from plants in different locations in the United States.</title>
        <authorList>
            <person name="Frank C."/>
        </authorList>
    </citation>
    <scope>NUCLEOTIDE SEQUENCE [LARGE SCALE GENOMIC DNA]</scope>
    <source>
        <strain evidence="6 7">WW7</strain>
    </source>
</reference>
<evidence type="ECO:0000256" key="1">
    <source>
        <dbReference type="ARBA" id="ARBA00023015"/>
    </source>
</evidence>
<evidence type="ECO:0000259" key="5">
    <source>
        <dbReference type="PROSITE" id="PS50977"/>
    </source>
</evidence>
<accession>A0ABX0TAA6</accession>
<dbReference type="Proteomes" id="UP001318300">
    <property type="component" value="Unassembled WGS sequence"/>
</dbReference>
<dbReference type="PROSITE" id="PS01081">
    <property type="entry name" value="HTH_TETR_1"/>
    <property type="match status" value="1"/>
</dbReference>
<dbReference type="SUPFAM" id="SSF46689">
    <property type="entry name" value="Homeodomain-like"/>
    <property type="match status" value="1"/>
</dbReference>
<feature type="DNA-binding region" description="H-T-H motif" evidence="4">
    <location>
        <begin position="29"/>
        <end position="48"/>
    </location>
</feature>
<keyword evidence="7" id="KW-1185">Reference proteome</keyword>
<dbReference type="InterPro" id="IPR023772">
    <property type="entry name" value="DNA-bd_HTH_TetR-type_CS"/>
</dbReference>
<proteinExistence type="predicted"/>
<dbReference type="PANTHER" id="PTHR30055">
    <property type="entry name" value="HTH-TYPE TRANSCRIPTIONAL REGULATOR RUTR"/>
    <property type="match status" value="1"/>
</dbReference>
<gene>
    <name evidence="6" type="ORF">E9228_003120</name>
</gene>
<dbReference type="InterPro" id="IPR001647">
    <property type="entry name" value="HTH_TetR"/>
</dbReference>
<dbReference type="Pfam" id="PF00440">
    <property type="entry name" value="TetR_N"/>
    <property type="match status" value="1"/>
</dbReference>
<comment type="caution">
    <text evidence="6">The sequence shown here is derived from an EMBL/GenBank/DDBJ whole genome shotgun (WGS) entry which is preliminary data.</text>
</comment>
<protein>
    <submittedName>
        <fullName evidence="6">AcrR family transcriptional regulator</fullName>
    </submittedName>
</protein>
<dbReference type="RefSeq" id="WP_166781448.1">
    <property type="nucleotide sequence ID" value="NZ_JAAOYO010000005.1"/>
</dbReference>
<name>A0ABX0TAA6_9MICO</name>
<organism evidence="6 7">
    <name type="scientific">Curtobacterium salicis</name>
    <dbReference type="NCBI Taxonomy" id="1779862"/>
    <lineage>
        <taxon>Bacteria</taxon>
        <taxon>Bacillati</taxon>
        <taxon>Actinomycetota</taxon>
        <taxon>Actinomycetes</taxon>
        <taxon>Micrococcales</taxon>
        <taxon>Microbacteriaceae</taxon>
        <taxon>Curtobacterium</taxon>
    </lineage>
</organism>
<feature type="domain" description="HTH tetR-type" evidence="5">
    <location>
        <begin position="6"/>
        <end position="66"/>
    </location>
</feature>